<evidence type="ECO:0000313" key="9">
    <source>
        <dbReference type="Proteomes" id="UP001418222"/>
    </source>
</evidence>
<protein>
    <submittedName>
        <fullName evidence="8">GDSL esterase/lipase</fullName>
    </submittedName>
</protein>
<dbReference type="Proteomes" id="UP001418222">
    <property type="component" value="Unassembled WGS sequence"/>
</dbReference>
<dbReference type="AlphaFoldDB" id="A0AAP0AZG1"/>
<dbReference type="EMBL" id="JBBWWQ010000019">
    <property type="protein sequence ID" value="KAK8919435.1"/>
    <property type="molecule type" value="Genomic_DNA"/>
</dbReference>
<accession>A0AAP0AZG1</accession>
<keyword evidence="4" id="KW-0732">Signal</keyword>
<dbReference type="InterPro" id="IPR036514">
    <property type="entry name" value="SGNH_hydro_sf"/>
</dbReference>
<dbReference type="GO" id="GO:0016787">
    <property type="term" value="F:hydrolase activity"/>
    <property type="evidence" value="ECO:0007669"/>
    <property type="project" value="UniProtKB-KW"/>
</dbReference>
<keyword evidence="3" id="KW-0964">Secreted</keyword>
<proteinExistence type="inferred from homology"/>
<dbReference type="GO" id="GO:0005576">
    <property type="term" value="C:extracellular region"/>
    <property type="evidence" value="ECO:0007669"/>
    <property type="project" value="UniProtKB-SubCell"/>
</dbReference>
<evidence type="ECO:0000256" key="4">
    <source>
        <dbReference type="ARBA" id="ARBA00022729"/>
    </source>
</evidence>
<dbReference type="Gene3D" id="3.40.50.1110">
    <property type="entry name" value="SGNH hydrolase"/>
    <property type="match status" value="1"/>
</dbReference>
<keyword evidence="6" id="KW-0442">Lipid degradation</keyword>
<dbReference type="PANTHER" id="PTHR45650">
    <property type="entry name" value="GDSL-LIKE LIPASE/ACYLHYDROLASE-RELATED"/>
    <property type="match status" value="1"/>
</dbReference>
<evidence type="ECO:0000313" key="8">
    <source>
        <dbReference type="EMBL" id="KAK8919435.1"/>
    </source>
</evidence>
<keyword evidence="5" id="KW-0378">Hydrolase</keyword>
<comment type="subcellular location">
    <subcellularLocation>
        <location evidence="1">Secreted</location>
    </subcellularLocation>
</comment>
<dbReference type="InterPro" id="IPR051238">
    <property type="entry name" value="GDSL_esterase/lipase"/>
</dbReference>
<gene>
    <name evidence="8" type="ORF">KSP39_PZI022145</name>
</gene>
<name>A0AAP0AZG1_9ASPA</name>
<dbReference type="PANTHER" id="PTHR45650:SF22">
    <property type="entry name" value="OS05G0419800 PROTEIN"/>
    <property type="match status" value="1"/>
</dbReference>
<evidence type="ECO:0000256" key="6">
    <source>
        <dbReference type="ARBA" id="ARBA00022963"/>
    </source>
</evidence>
<organism evidence="8 9">
    <name type="scientific">Platanthera zijinensis</name>
    <dbReference type="NCBI Taxonomy" id="2320716"/>
    <lineage>
        <taxon>Eukaryota</taxon>
        <taxon>Viridiplantae</taxon>
        <taxon>Streptophyta</taxon>
        <taxon>Embryophyta</taxon>
        <taxon>Tracheophyta</taxon>
        <taxon>Spermatophyta</taxon>
        <taxon>Magnoliopsida</taxon>
        <taxon>Liliopsida</taxon>
        <taxon>Asparagales</taxon>
        <taxon>Orchidaceae</taxon>
        <taxon>Orchidoideae</taxon>
        <taxon>Orchideae</taxon>
        <taxon>Orchidinae</taxon>
        <taxon>Platanthera</taxon>
    </lineage>
</organism>
<comment type="caution">
    <text evidence="8">The sequence shown here is derived from an EMBL/GenBank/DDBJ whole genome shotgun (WGS) entry which is preliminary data.</text>
</comment>
<keyword evidence="9" id="KW-1185">Reference proteome</keyword>
<sequence length="142" mass="15835">MGSNDYLMPNYNTRNIHNSDLFSTLLVQQYTLQLGFKVINNGCCGFGRNLGQTTRLPFQTPCPNRAEYVFWDAFHPTEKVNAILVTRAFNGSGDAVILIIIQLLAIAEPLSWKEEGGGKTKKRVAAIQKLGCGKHFGLRIFD</sequence>
<evidence type="ECO:0000256" key="2">
    <source>
        <dbReference type="ARBA" id="ARBA00008668"/>
    </source>
</evidence>
<evidence type="ECO:0000256" key="3">
    <source>
        <dbReference type="ARBA" id="ARBA00022525"/>
    </source>
</evidence>
<evidence type="ECO:0000256" key="1">
    <source>
        <dbReference type="ARBA" id="ARBA00004613"/>
    </source>
</evidence>
<evidence type="ECO:0000256" key="7">
    <source>
        <dbReference type="ARBA" id="ARBA00023098"/>
    </source>
</evidence>
<evidence type="ECO:0000256" key="5">
    <source>
        <dbReference type="ARBA" id="ARBA00022801"/>
    </source>
</evidence>
<reference evidence="8 9" key="1">
    <citation type="journal article" date="2022" name="Nat. Plants">
        <title>Genomes of leafy and leafless Platanthera orchids illuminate the evolution of mycoheterotrophy.</title>
        <authorList>
            <person name="Li M.H."/>
            <person name="Liu K.W."/>
            <person name="Li Z."/>
            <person name="Lu H.C."/>
            <person name="Ye Q.L."/>
            <person name="Zhang D."/>
            <person name="Wang J.Y."/>
            <person name="Li Y.F."/>
            <person name="Zhong Z.M."/>
            <person name="Liu X."/>
            <person name="Yu X."/>
            <person name="Liu D.K."/>
            <person name="Tu X.D."/>
            <person name="Liu B."/>
            <person name="Hao Y."/>
            <person name="Liao X.Y."/>
            <person name="Jiang Y.T."/>
            <person name="Sun W.H."/>
            <person name="Chen J."/>
            <person name="Chen Y.Q."/>
            <person name="Ai Y."/>
            <person name="Zhai J.W."/>
            <person name="Wu S.S."/>
            <person name="Zhou Z."/>
            <person name="Hsiao Y.Y."/>
            <person name="Wu W.L."/>
            <person name="Chen Y.Y."/>
            <person name="Lin Y.F."/>
            <person name="Hsu J.L."/>
            <person name="Li C.Y."/>
            <person name="Wang Z.W."/>
            <person name="Zhao X."/>
            <person name="Zhong W.Y."/>
            <person name="Ma X.K."/>
            <person name="Ma L."/>
            <person name="Huang J."/>
            <person name="Chen G.Z."/>
            <person name="Huang M.Z."/>
            <person name="Huang L."/>
            <person name="Peng D.H."/>
            <person name="Luo Y.B."/>
            <person name="Zou S.Q."/>
            <person name="Chen S.P."/>
            <person name="Lan S."/>
            <person name="Tsai W.C."/>
            <person name="Van de Peer Y."/>
            <person name="Liu Z.J."/>
        </authorList>
    </citation>
    <scope>NUCLEOTIDE SEQUENCE [LARGE SCALE GENOMIC DNA]</scope>
    <source>
        <strain evidence="8">Lor287</strain>
    </source>
</reference>
<keyword evidence="7" id="KW-0443">Lipid metabolism</keyword>
<dbReference type="GO" id="GO:0016042">
    <property type="term" value="P:lipid catabolic process"/>
    <property type="evidence" value="ECO:0007669"/>
    <property type="project" value="UniProtKB-KW"/>
</dbReference>
<comment type="similarity">
    <text evidence="2">Belongs to the 'GDSL' lipolytic enzyme family.</text>
</comment>